<dbReference type="GeneID" id="36523544"/>
<feature type="region of interest" description="Disordered" evidence="1">
    <location>
        <begin position="142"/>
        <end position="357"/>
    </location>
</feature>
<feature type="compositionally biased region" description="Basic and acidic residues" evidence="1">
    <location>
        <begin position="553"/>
        <end position="566"/>
    </location>
</feature>
<feature type="compositionally biased region" description="Low complexity" evidence="1">
    <location>
        <begin position="154"/>
        <end position="173"/>
    </location>
</feature>
<feature type="compositionally biased region" description="Gly residues" evidence="1">
    <location>
        <begin position="186"/>
        <end position="210"/>
    </location>
</feature>
<feature type="compositionally biased region" description="Basic and acidic residues" evidence="1">
    <location>
        <begin position="491"/>
        <end position="500"/>
    </location>
</feature>
<evidence type="ECO:0000313" key="3">
    <source>
        <dbReference type="Proteomes" id="UP000234585"/>
    </source>
</evidence>
<keyword evidence="3" id="KW-1185">Reference proteome</keyword>
<sequence length="593" mass="63944">MSSPHDTSSKGGKKKTMNRLGAFFNRPRSTSPGASLGANPDSATAPEDSPGDTSHLRPLTAGPSETRTASLSSSRFPSAVDLNPRPHSDIAISQDSLSPPLRPPPLSAASADGFFDPESFSRFRDYRQTDDAIARLISSENVQRGVGGVHRIPSTSSGSVSSVSRSGSARESTAGPLTGTRTGTASSGGWGSGSGSGSLSGWGSGSGSGSSGDPLFAGAFPPPPATAATAPAAGSATTAGSLSSSSIVETPFPLRHHASTGSYPVRLPQRPPHLASHQRTQTYTPPPAPHWRYPLSPTTRALTFSPSDEIPLPRGRSPRGRDERTYAQDLHLRSRSPKAFAPRPEERQIPSADFSDPAYRLGTFNQMDKGKRVSRVGDQERPWLLTIPGVDDDDTNTTTTINNDDMSIAPRRRRTTGDHRRLTPYQAARQVLAEEQEPPGPDERLPTYEEDVIAHYHHLTRPQQEYYQQKEADEVDDYSNYSAVDEKASIRYTLDDEMSRCRSPPPPPPPPPLPPSELPAELDAAHPAEPDATRPAELDTVHPTRGHIPVVTRSREPVELPVRIDGDEGDEIRMSSTAYPGQEWRPVGYSEYD</sequence>
<feature type="compositionally biased region" description="Pro residues" evidence="1">
    <location>
        <begin position="503"/>
        <end position="517"/>
    </location>
</feature>
<feature type="compositionally biased region" description="Polar residues" evidence="1">
    <location>
        <begin position="296"/>
        <end position="306"/>
    </location>
</feature>
<gene>
    <name evidence="2" type="ORF">BDW47DRAFT_125428</name>
</gene>
<dbReference type="EMBL" id="KZ559136">
    <property type="protein sequence ID" value="PLB38278.1"/>
    <property type="molecule type" value="Genomic_DNA"/>
</dbReference>
<feature type="region of interest" description="Disordered" evidence="1">
    <location>
        <begin position="491"/>
        <end position="593"/>
    </location>
</feature>
<organism evidence="2 3">
    <name type="scientific">Aspergillus candidus</name>
    <dbReference type="NCBI Taxonomy" id="41067"/>
    <lineage>
        <taxon>Eukaryota</taxon>
        <taxon>Fungi</taxon>
        <taxon>Dikarya</taxon>
        <taxon>Ascomycota</taxon>
        <taxon>Pezizomycotina</taxon>
        <taxon>Eurotiomycetes</taxon>
        <taxon>Eurotiomycetidae</taxon>
        <taxon>Eurotiales</taxon>
        <taxon>Aspergillaceae</taxon>
        <taxon>Aspergillus</taxon>
        <taxon>Aspergillus subgen. Circumdati</taxon>
    </lineage>
</organism>
<reference evidence="2 3" key="1">
    <citation type="submission" date="2017-12" db="EMBL/GenBank/DDBJ databases">
        <authorList>
            <consortium name="DOE Joint Genome Institute"/>
            <person name="Haridas S."/>
            <person name="Kjaerbolling I."/>
            <person name="Vesth T.C."/>
            <person name="Frisvad J.C."/>
            <person name="Nybo J.L."/>
            <person name="Theobald S."/>
            <person name="Kuo A."/>
            <person name="Bowyer P."/>
            <person name="Matsuda Y."/>
            <person name="Mondo S."/>
            <person name="Lyhne E.K."/>
            <person name="Kogle M.E."/>
            <person name="Clum A."/>
            <person name="Lipzen A."/>
            <person name="Salamov A."/>
            <person name="Ngan C.Y."/>
            <person name="Daum C."/>
            <person name="Chiniquy J."/>
            <person name="Barry K."/>
            <person name="LaButti K."/>
            <person name="Simmons B.A."/>
            <person name="Magnuson J.K."/>
            <person name="Mortensen U.H."/>
            <person name="Larsen T.O."/>
            <person name="Grigoriev I.V."/>
            <person name="Baker S.E."/>
            <person name="Andersen M.R."/>
            <person name="Nordberg H.P."/>
            <person name="Cantor M.N."/>
            <person name="Hua S.X."/>
        </authorList>
    </citation>
    <scope>NUCLEOTIDE SEQUENCE [LARGE SCALE GENOMIC DNA]</scope>
    <source>
        <strain evidence="2 3">CBS 102.13</strain>
    </source>
</reference>
<dbReference type="Proteomes" id="UP000234585">
    <property type="component" value="Unassembled WGS sequence"/>
</dbReference>
<dbReference type="STRING" id="41067.A0A2I2FCC1"/>
<feature type="compositionally biased region" description="Polar residues" evidence="1">
    <location>
        <begin position="63"/>
        <end position="76"/>
    </location>
</feature>
<name>A0A2I2FCC1_ASPCN</name>
<feature type="compositionally biased region" description="Basic and acidic residues" evidence="1">
    <location>
        <begin position="319"/>
        <end position="332"/>
    </location>
</feature>
<evidence type="ECO:0000313" key="2">
    <source>
        <dbReference type="EMBL" id="PLB38278.1"/>
    </source>
</evidence>
<accession>A0A2I2FCC1</accession>
<feature type="region of interest" description="Disordered" evidence="1">
    <location>
        <begin position="1"/>
        <end position="114"/>
    </location>
</feature>
<feature type="compositionally biased region" description="Low complexity" evidence="1">
    <location>
        <begin position="226"/>
        <end position="246"/>
    </location>
</feature>
<protein>
    <submittedName>
        <fullName evidence="2">Uncharacterized protein</fullName>
    </submittedName>
</protein>
<feature type="compositionally biased region" description="Polar residues" evidence="1">
    <location>
        <begin position="1"/>
        <end position="10"/>
    </location>
</feature>
<feature type="compositionally biased region" description="Basic and acidic residues" evidence="1">
    <location>
        <begin position="523"/>
        <end position="542"/>
    </location>
</feature>
<evidence type="ECO:0000256" key="1">
    <source>
        <dbReference type="SAM" id="MobiDB-lite"/>
    </source>
</evidence>
<dbReference type="RefSeq" id="XP_024672290.1">
    <property type="nucleotide sequence ID" value="XM_024816384.1"/>
</dbReference>
<dbReference type="AlphaFoldDB" id="A0A2I2FCC1"/>
<proteinExistence type="predicted"/>
<dbReference type="OrthoDB" id="5151921at2759"/>